<gene>
    <name evidence="3" type="ORF">ACAOBT_LOCUS16251</name>
</gene>
<dbReference type="EMBL" id="CAKOFQ010006961">
    <property type="protein sequence ID" value="CAH1984694.1"/>
    <property type="molecule type" value="Genomic_DNA"/>
</dbReference>
<dbReference type="Proteomes" id="UP001152888">
    <property type="component" value="Unassembled WGS sequence"/>
</dbReference>
<evidence type="ECO:0000256" key="1">
    <source>
        <dbReference type="ARBA" id="ARBA00004123"/>
    </source>
</evidence>
<proteinExistence type="predicted"/>
<accession>A0A9P0KX41</accession>
<dbReference type="InterPro" id="IPR009057">
    <property type="entry name" value="Homeodomain-like_sf"/>
</dbReference>
<dbReference type="InterPro" id="IPR007889">
    <property type="entry name" value="HTH_Psq"/>
</dbReference>
<dbReference type="Gene3D" id="1.10.10.60">
    <property type="entry name" value="Homeodomain-like"/>
    <property type="match status" value="1"/>
</dbReference>
<feature type="domain" description="HTH psq-type" evidence="2">
    <location>
        <begin position="7"/>
        <end position="58"/>
    </location>
</feature>
<comment type="caution">
    <text evidence="3">The sequence shown here is derived from an EMBL/GenBank/DDBJ whole genome shotgun (WGS) entry which is preliminary data.</text>
</comment>
<name>A0A9P0KX41_ACAOB</name>
<organism evidence="3 4">
    <name type="scientific">Acanthoscelides obtectus</name>
    <name type="common">Bean weevil</name>
    <name type="synonym">Bruchus obtectus</name>
    <dbReference type="NCBI Taxonomy" id="200917"/>
    <lineage>
        <taxon>Eukaryota</taxon>
        <taxon>Metazoa</taxon>
        <taxon>Ecdysozoa</taxon>
        <taxon>Arthropoda</taxon>
        <taxon>Hexapoda</taxon>
        <taxon>Insecta</taxon>
        <taxon>Pterygota</taxon>
        <taxon>Neoptera</taxon>
        <taxon>Endopterygota</taxon>
        <taxon>Coleoptera</taxon>
        <taxon>Polyphaga</taxon>
        <taxon>Cucujiformia</taxon>
        <taxon>Chrysomeloidea</taxon>
        <taxon>Chrysomelidae</taxon>
        <taxon>Bruchinae</taxon>
        <taxon>Bruchini</taxon>
        <taxon>Acanthoscelides</taxon>
    </lineage>
</organism>
<dbReference type="GO" id="GO:0003677">
    <property type="term" value="F:DNA binding"/>
    <property type="evidence" value="ECO:0007669"/>
    <property type="project" value="InterPro"/>
</dbReference>
<dbReference type="GO" id="GO:0005634">
    <property type="term" value="C:nucleus"/>
    <property type="evidence" value="ECO:0007669"/>
    <property type="project" value="UniProtKB-SubCell"/>
</dbReference>
<protein>
    <recommendedName>
        <fullName evidence="2">HTH psq-type domain-containing protein</fullName>
    </recommendedName>
</protein>
<sequence>MPPQTQKQKHKTLTIKEKCDILDRLNRNETFSSLASEYGVGRSTIYFIKRNHEKIKRFVSTTDCGPGKRQTLKKAEHPEVEESLYMWFLQERNRHAAILGPIFNLILEIAEAVPRIGCYRTRSSDSPTQKERRVIHGAAKSAMHACVQTNSGEPAQY</sequence>
<dbReference type="Pfam" id="PF04218">
    <property type="entry name" value="CENP-B_N"/>
    <property type="match status" value="1"/>
</dbReference>
<evidence type="ECO:0000313" key="4">
    <source>
        <dbReference type="Proteomes" id="UP001152888"/>
    </source>
</evidence>
<dbReference type="AlphaFoldDB" id="A0A9P0KX41"/>
<keyword evidence="4" id="KW-1185">Reference proteome</keyword>
<evidence type="ECO:0000313" key="3">
    <source>
        <dbReference type="EMBL" id="CAH1984694.1"/>
    </source>
</evidence>
<dbReference type="OrthoDB" id="5919228at2759"/>
<evidence type="ECO:0000259" key="2">
    <source>
        <dbReference type="Pfam" id="PF04218"/>
    </source>
</evidence>
<comment type="subcellular location">
    <subcellularLocation>
        <location evidence="1">Nucleus</location>
    </subcellularLocation>
</comment>
<dbReference type="SUPFAM" id="SSF46689">
    <property type="entry name" value="Homeodomain-like"/>
    <property type="match status" value="1"/>
</dbReference>
<reference evidence="3" key="1">
    <citation type="submission" date="2022-03" db="EMBL/GenBank/DDBJ databases">
        <authorList>
            <person name="Sayadi A."/>
        </authorList>
    </citation>
    <scope>NUCLEOTIDE SEQUENCE</scope>
</reference>